<evidence type="ECO:0000256" key="4">
    <source>
        <dbReference type="ARBA" id="ARBA00023136"/>
    </source>
</evidence>
<dbReference type="EMBL" id="BAABHD010000078">
    <property type="protein sequence ID" value="GAA4465038.1"/>
    <property type="molecule type" value="Genomic_DNA"/>
</dbReference>
<dbReference type="Pfam" id="PF04191">
    <property type="entry name" value="PEMT"/>
    <property type="match status" value="1"/>
</dbReference>
<reference evidence="7" key="1">
    <citation type="journal article" date="2019" name="Int. J. Syst. Evol. Microbiol.">
        <title>The Global Catalogue of Microorganisms (GCM) 10K type strain sequencing project: providing services to taxonomists for standard genome sequencing and annotation.</title>
        <authorList>
            <consortium name="The Broad Institute Genomics Platform"/>
            <consortium name="The Broad Institute Genome Sequencing Center for Infectious Disease"/>
            <person name="Wu L."/>
            <person name="Ma J."/>
        </authorList>
    </citation>
    <scope>NUCLEOTIDE SEQUENCE [LARGE SCALE GENOMIC DNA]</scope>
    <source>
        <strain evidence="7">JCM 17927</strain>
    </source>
</reference>
<dbReference type="PANTHER" id="PTHR12714:SF9">
    <property type="entry name" value="PROTEIN-S-ISOPRENYLCYSTEINE O-METHYLTRANSFERASE"/>
    <property type="match status" value="1"/>
</dbReference>
<dbReference type="InterPro" id="IPR007318">
    <property type="entry name" value="Phopholipid_MeTrfase"/>
</dbReference>
<feature type="transmembrane region" description="Helical" evidence="5">
    <location>
        <begin position="138"/>
        <end position="168"/>
    </location>
</feature>
<keyword evidence="2 5" id="KW-0812">Transmembrane</keyword>
<dbReference type="Gene3D" id="1.20.120.1630">
    <property type="match status" value="1"/>
</dbReference>
<protein>
    <submittedName>
        <fullName evidence="6">Isoprenylcysteine carboxylmethyltransferase family protein</fullName>
    </submittedName>
</protein>
<evidence type="ECO:0000256" key="2">
    <source>
        <dbReference type="ARBA" id="ARBA00022692"/>
    </source>
</evidence>
<comment type="caution">
    <text evidence="6">The sequence shown here is derived from an EMBL/GenBank/DDBJ whole genome shotgun (WGS) entry which is preliminary data.</text>
</comment>
<sequence length="193" mass="21933">METFIKPYLWLIFLIYLGIVLVLPTYRVWKQTGVNPLTFGATDSAHDYAGRVFKVLLGLLLGTVLVYCFTDWYGWLSPIAWLERPLIAAAGIWLMGLSLVWIMVAQYHMKQSWRIGIDDEHHTPLITSGIFAYSRNPVFLGMLVGIGGLFLLLPNAVTFCLFGVSYVVMQLQVRLEEAFLEGQHGQAYQAYQH</sequence>
<dbReference type="PANTHER" id="PTHR12714">
    <property type="entry name" value="PROTEIN-S ISOPRENYLCYSTEINE O-METHYLTRANSFERASE"/>
    <property type="match status" value="1"/>
</dbReference>
<evidence type="ECO:0000313" key="7">
    <source>
        <dbReference type="Proteomes" id="UP001501175"/>
    </source>
</evidence>
<keyword evidence="7" id="KW-1185">Reference proteome</keyword>
<dbReference type="Proteomes" id="UP001501175">
    <property type="component" value="Unassembled WGS sequence"/>
</dbReference>
<feature type="transmembrane region" description="Helical" evidence="5">
    <location>
        <begin position="52"/>
        <end position="74"/>
    </location>
</feature>
<gene>
    <name evidence="6" type="ORF">GCM10023189_45140</name>
</gene>
<accession>A0ABP8NGJ1</accession>
<evidence type="ECO:0000313" key="6">
    <source>
        <dbReference type="EMBL" id="GAA4465038.1"/>
    </source>
</evidence>
<comment type="subcellular location">
    <subcellularLocation>
        <location evidence="1">Endomembrane system</location>
        <topology evidence="1">Multi-pass membrane protein</topology>
    </subcellularLocation>
</comment>
<proteinExistence type="predicted"/>
<dbReference type="RefSeq" id="WP_345247303.1">
    <property type="nucleotide sequence ID" value="NZ_BAABHD010000078.1"/>
</dbReference>
<evidence type="ECO:0000256" key="5">
    <source>
        <dbReference type="SAM" id="Phobius"/>
    </source>
</evidence>
<evidence type="ECO:0000256" key="1">
    <source>
        <dbReference type="ARBA" id="ARBA00004127"/>
    </source>
</evidence>
<keyword evidence="3 5" id="KW-1133">Transmembrane helix</keyword>
<organism evidence="6 7">
    <name type="scientific">Nibrella saemangeumensis</name>
    <dbReference type="NCBI Taxonomy" id="1084526"/>
    <lineage>
        <taxon>Bacteria</taxon>
        <taxon>Pseudomonadati</taxon>
        <taxon>Bacteroidota</taxon>
        <taxon>Cytophagia</taxon>
        <taxon>Cytophagales</taxon>
        <taxon>Spirosomataceae</taxon>
        <taxon>Nibrella</taxon>
    </lineage>
</organism>
<keyword evidence="4 5" id="KW-0472">Membrane</keyword>
<name>A0ABP8NGJ1_9BACT</name>
<feature type="transmembrane region" description="Helical" evidence="5">
    <location>
        <begin position="86"/>
        <end position="104"/>
    </location>
</feature>
<feature type="transmembrane region" description="Helical" evidence="5">
    <location>
        <begin position="7"/>
        <end position="29"/>
    </location>
</feature>
<evidence type="ECO:0000256" key="3">
    <source>
        <dbReference type="ARBA" id="ARBA00022989"/>
    </source>
</evidence>